<dbReference type="InterPro" id="IPR000172">
    <property type="entry name" value="GMC_OxRdtase_N"/>
</dbReference>
<dbReference type="InterPro" id="IPR036188">
    <property type="entry name" value="FAD/NAD-bd_sf"/>
</dbReference>
<comment type="similarity">
    <text evidence="2">Belongs to the GMC oxidoreductase family.</text>
</comment>
<accession>A0A8J8PZ10</accession>
<dbReference type="AlphaFoldDB" id="A0A8J8PZ10"/>
<dbReference type="Proteomes" id="UP000766904">
    <property type="component" value="Unassembled WGS sequence"/>
</dbReference>
<evidence type="ECO:0000256" key="6">
    <source>
        <dbReference type="SAM" id="MobiDB-lite"/>
    </source>
</evidence>
<dbReference type="GO" id="GO:0050660">
    <property type="term" value="F:flavin adenine dinucleotide binding"/>
    <property type="evidence" value="ECO:0007669"/>
    <property type="project" value="InterPro"/>
</dbReference>
<keyword evidence="9" id="KW-1185">Reference proteome</keyword>
<dbReference type="EMBL" id="PHNJ01000018">
    <property type="protein sequence ID" value="TYL36406.1"/>
    <property type="molecule type" value="Genomic_DNA"/>
</dbReference>
<keyword evidence="4" id="KW-0274">FAD</keyword>
<comment type="caution">
    <text evidence="8">The sequence shown here is derived from an EMBL/GenBank/DDBJ whole genome shotgun (WGS) entry which is preliminary data.</text>
</comment>
<evidence type="ECO:0000259" key="7">
    <source>
        <dbReference type="PROSITE" id="PS51379"/>
    </source>
</evidence>
<evidence type="ECO:0000313" key="8">
    <source>
        <dbReference type="EMBL" id="TYL36406.1"/>
    </source>
</evidence>
<dbReference type="RefSeq" id="WP_148860242.1">
    <property type="nucleotide sequence ID" value="NZ_PHNJ01000018.1"/>
</dbReference>
<dbReference type="Pfam" id="PF01266">
    <property type="entry name" value="DAO"/>
    <property type="match status" value="1"/>
</dbReference>
<evidence type="ECO:0000256" key="3">
    <source>
        <dbReference type="ARBA" id="ARBA00022630"/>
    </source>
</evidence>
<comment type="cofactor">
    <cofactor evidence="1">
        <name>FAD</name>
        <dbReference type="ChEBI" id="CHEBI:57692"/>
    </cofactor>
</comment>
<evidence type="ECO:0000256" key="2">
    <source>
        <dbReference type="ARBA" id="ARBA00010790"/>
    </source>
</evidence>
<dbReference type="SUPFAM" id="SSF54373">
    <property type="entry name" value="FAD-linked reductases, C-terminal domain"/>
    <property type="match status" value="1"/>
</dbReference>
<dbReference type="Pfam" id="PF05199">
    <property type="entry name" value="GMC_oxred_C"/>
    <property type="match status" value="1"/>
</dbReference>
<evidence type="ECO:0000256" key="5">
    <source>
        <dbReference type="ARBA" id="ARBA00023002"/>
    </source>
</evidence>
<gene>
    <name evidence="8" type="ORF">CV102_22540</name>
</gene>
<dbReference type="InterPro" id="IPR051473">
    <property type="entry name" value="P2Ox-like"/>
</dbReference>
<dbReference type="PANTHER" id="PTHR42784">
    <property type="entry name" value="PYRANOSE 2-OXIDASE"/>
    <property type="match status" value="1"/>
</dbReference>
<evidence type="ECO:0000313" key="9">
    <source>
        <dbReference type="Proteomes" id="UP000766904"/>
    </source>
</evidence>
<feature type="domain" description="4Fe-4S ferredoxin-type" evidence="7">
    <location>
        <begin position="206"/>
        <end position="236"/>
    </location>
</feature>
<organism evidence="8 9">
    <name type="scientific">Natronococcus pandeyae</name>
    <dbReference type="NCBI Taxonomy" id="2055836"/>
    <lineage>
        <taxon>Archaea</taxon>
        <taxon>Methanobacteriati</taxon>
        <taxon>Methanobacteriota</taxon>
        <taxon>Stenosarchaea group</taxon>
        <taxon>Halobacteria</taxon>
        <taxon>Halobacteriales</taxon>
        <taxon>Natrialbaceae</taxon>
        <taxon>Natronococcus</taxon>
    </lineage>
</organism>
<proteinExistence type="inferred from homology"/>
<dbReference type="InterPro" id="IPR006076">
    <property type="entry name" value="FAD-dep_OxRdtase"/>
</dbReference>
<dbReference type="PANTHER" id="PTHR42784:SF1">
    <property type="entry name" value="PYRANOSE 2-OXIDASE"/>
    <property type="match status" value="1"/>
</dbReference>
<dbReference type="Pfam" id="PF00732">
    <property type="entry name" value="GMC_oxred_N"/>
    <property type="match status" value="1"/>
</dbReference>
<protein>
    <submittedName>
        <fullName evidence="8">GMC family oxidoreductase</fullName>
    </submittedName>
</protein>
<dbReference type="Gene3D" id="3.50.50.60">
    <property type="entry name" value="FAD/NAD(P)-binding domain"/>
    <property type="match status" value="2"/>
</dbReference>
<keyword evidence="5" id="KW-0560">Oxidoreductase</keyword>
<evidence type="ECO:0000256" key="4">
    <source>
        <dbReference type="ARBA" id="ARBA00022827"/>
    </source>
</evidence>
<keyword evidence="3" id="KW-0285">Flavoprotein</keyword>
<evidence type="ECO:0000256" key="1">
    <source>
        <dbReference type="ARBA" id="ARBA00001974"/>
    </source>
</evidence>
<dbReference type="SUPFAM" id="SSF51905">
    <property type="entry name" value="FAD/NAD(P)-binding domain"/>
    <property type="match status" value="1"/>
</dbReference>
<dbReference type="OrthoDB" id="346033at2157"/>
<feature type="region of interest" description="Disordered" evidence="6">
    <location>
        <begin position="419"/>
        <end position="440"/>
    </location>
</feature>
<dbReference type="PROSITE" id="PS51379">
    <property type="entry name" value="4FE4S_FER_2"/>
    <property type="match status" value="1"/>
</dbReference>
<dbReference type="InterPro" id="IPR017896">
    <property type="entry name" value="4Fe4S_Fe-S-bd"/>
</dbReference>
<sequence>MQAKTRRTTRAKSIDRAPSDRVDVCVIGSGPAGALIAYTLAERGHDVVVLDAGKRFDPANRERRMEMALRPGHDFVDVWEMGGRRDRYTVSGDRFYQLNRTRVKGIGGSTLHWVGMTPRLHEKDFEMRSRYGLAADWPIDYADLRPYYAAAERELGVAGAEDNPFAPPREEPYPLPAFPPSHSDSIFADACEEIGIQMHSAPQARNSEAYDGRSQCAGYGTCMPVCPAGAKYSADVHVRKAEAAGARVVDRAAVQRLRHDESGEYVESAVYVTPAGETHAQRADAFAVCCGGVETPRLLLLSESDAHPDGLANSSGAVGRYFMEHPSVSTTAELDQDTRQHHIGFPTSESHQFYDHEEPRPGSFTLEFQNTAGSDVHGYDGGGGMGGILAPLYGAEWGDDLLETMRDRYGNTVAVSATAEQLPDAESRVTLDRSTSDEFGNPVPNIEWRVGSHAVETLEHALSIHRNIVDRIDGTITGQTDPRTPGTVAHHLGTTRMGDDPDESVVNARLRTHDVRNLYLASGSVFVTGGAMPPTLTIAALSLKAADHIDSAL</sequence>
<dbReference type="GO" id="GO:0016614">
    <property type="term" value="F:oxidoreductase activity, acting on CH-OH group of donors"/>
    <property type="evidence" value="ECO:0007669"/>
    <property type="project" value="InterPro"/>
</dbReference>
<feature type="compositionally biased region" description="Basic and acidic residues" evidence="6">
    <location>
        <begin position="425"/>
        <end position="436"/>
    </location>
</feature>
<name>A0A8J8PZ10_9EURY</name>
<reference evidence="8" key="1">
    <citation type="submission" date="2017-11" db="EMBL/GenBank/DDBJ databases">
        <authorList>
            <person name="Kajale S.C."/>
            <person name="Sharma A."/>
        </authorList>
    </citation>
    <scope>NUCLEOTIDE SEQUENCE</scope>
    <source>
        <strain evidence="8">LS1_42</strain>
    </source>
</reference>
<dbReference type="InterPro" id="IPR007867">
    <property type="entry name" value="GMC_OxRtase_C"/>
</dbReference>